<evidence type="ECO:0000256" key="1">
    <source>
        <dbReference type="ARBA" id="ARBA00022829"/>
    </source>
</evidence>
<feature type="domain" description="ParB/Spo0J HTH" evidence="3">
    <location>
        <begin position="106"/>
        <end position="192"/>
    </location>
</feature>
<dbReference type="GO" id="GO:0007059">
    <property type="term" value="P:chromosome segregation"/>
    <property type="evidence" value="ECO:0007669"/>
    <property type="project" value="UniProtKB-KW"/>
</dbReference>
<dbReference type="PANTHER" id="PTHR33375">
    <property type="entry name" value="CHROMOSOME-PARTITIONING PROTEIN PARB-RELATED"/>
    <property type="match status" value="1"/>
</dbReference>
<organism evidence="4">
    <name type="scientific">viral metagenome</name>
    <dbReference type="NCBI Taxonomy" id="1070528"/>
    <lineage>
        <taxon>unclassified sequences</taxon>
        <taxon>metagenomes</taxon>
        <taxon>organismal metagenomes</taxon>
    </lineage>
</organism>
<dbReference type="PANTHER" id="PTHR33375:SF1">
    <property type="entry name" value="CHROMOSOME-PARTITIONING PROTEIN PARB-RELATED"/>
    <property type="match status" value="1"/>
</dbReference>
<dbReference type="InterPro" id="IPR003115">
    <property type="entry name" value="ParB_N"/>
</dbReference>
<dbReference type="InterPro" id="IPR050336">
    <property type="entry name" value="Chromosome_partition/occlusion"/>
</dbReference>
<evidence type="ECO:0008006" key="5">
    <source>
        <dbReference type="Google" id="ProtNLM"/>
    </source>
</evidence>
<dbReference type="SUPFAM" id="SSF109709">
    <property type="entry name" value="KorB DNA-binding domain-like"/>
    <property type="match status" value="1"/>
</dbReference>
<dbReference type="SUPFAM" id="SSF57783">
    <property type="entry name" value="Zinc beta-ribbon"/>
    <property type="match status" value="1"/>
</dbReference>
<gene>
    <name evidence="4" type="ORF">MM171B02122_0009</name>
</gene>
<sequence>MELKEGQKIPIDKLLDPEVELHPEISKWRDTITVDMKLLNSLKEGQIQAIVFRLLKNGKHQLVAGARRYFHQKLLKTPWVEIPKVVKEMTEQEALLTAASENMFRKDFTPWEEARVINSLLKGKLTIKDLAKRFGVSESYIRSRRDLMKLPEKIRKRFAAKDIGIGYASPMLKLEKYPEAQDEMIEKILKGKESSYYGFKTIEKAEEFVNETLKAVKDQEALLEKYGPCPVCGSNDIAESYGNERLQCHACQHSWHGITKEPWEYYRAKQNLEEMGIKIEEAAPGTLKLTPEEVASVLARKAREKERAEQEHETEKVPEKFRLKIPLEDLVTPLLSENIQKVEFSGSTIEIQLIEDTEMHFVGMKKDYKSGELARIEVTGYSSQEDAKRVHAHIAKCTE</sequence>
<proteinExistence type="predicted"/>
<dbReference type="NCBIfam" id="TIGR00180">
    <property type="entry name" value="parB_part"/>
    <property type="match status" value="1"/>
</dbReference>
<dbReference type="Pfam" id="PF02195">
    <property type="entry name" value="ParB_N"/>
    <property type="match status" value="1"/>
</dbReference>
<dbReference type="InterPro" id="IPR036086">
    <property type="entry name" value="ParB/Sulfiredoxin_sf"/>
</dbReference>
<dbReference type="GO" id="GO:0003677">
    <property type="term" value="F:DNA binding"/>
    <property type="evidence" value="ECO:0007669"/>
    <property type="project" value="InterPro"/>
</dbReference>
<dbReference type="Pfam" id="PF17762">
    <property type="entry name" value="HTH_ParB"/>
    <property type="match status" value="1"/>
</dbReference>
<reference evidence="4" key="1">
    <citation type="submission" date="2020-03" db="EMBL/GenBank/DDBJ databases">
        <title>The deep terrestrial virosphere.</title>
        <authorList>
            <person name="Holmfeldt K."/>
            <person name="Nilsson E."/>
            <person name="Simone D."/>
            <person name="Lopez-Fernandez M."/>
            <person name="Wu X."/>
            <person name="de Brujin I."/>
            <person name="Lundin D."/>
            <person name="Andersson A."/>
            <person name="Bertilsson S."/>
            <person name="Dopson M."/>
        </authorList>
    </citation>
    <scope>NUCLEOTIDE SEQUENCE</scope>
    <source>
        <strain evidence="4">MM171B02122</strain>
    </source>
</reference>
<evidence type="ECO:0000313" key="4">
    <source>
        <dbReference type="EMBL" id="QJB01696.1"/>
    </source>
</evidence>
<name>A0A6M3M8T4_9ZZZZ</name>
<evidence type="ECO:0000259" key="2">
    <source>
        <dbReference type="Pfam" id="PF02195"/>
    </source>
</evidence>
<accession>A0A6M3M8T4</accession>
<dbReference type="InterPro" id="IPR041468">
    <property type="entry name" value="HTH_ParB/Spo0J"/>
</dbReference>
<dbReference type="SUPFAM" id="SSF110849">
    <property type="entry name" value="ParB/Sulfiredoxin"/>
    <property type="match status" value="1"/>
</dbReference>
<dbReference type="Gene3D" id="1.10.10.2830">
    <property type="match status" value="1"/>
</dbReference>
<evidence type="ECO:0000259" key="3">
    <source>
        <dbReference type="Pfam" id="PF17762"/>
    </source>
</evidence>
<dbReference type="InterPro" id="IPR004437">
    <property type="entry name" value="ParB/RepB/Spo0J"/>
</dbReference>
<dbReference type="AlphaFoldDB" id="A0A6M3M8T4"/>
<dbReference type="EMBL" id="MT143725">
    <property type="protein sequence ID" value="QJB01696.1"/>
    <property type="molecule type" value="Genomic_DNA"/>
</dbReference>
<dbReference type="GO" id="GO:0005694">
    <property type="term" value="C:chromosome"/>
    <property type="evidence" value="ECO:0007669"/>
    <property type="project" value="TreeGrafter"/>
</dbReference>
<keyword evidence="1" id="KW-0159">Chromosome partition</keyword>
<feature type="domain" description="ParB-like N-terminal" evidence="2">
    <location>
        <begin position="38"/>
        <end position="103"/>
    </location>
</feature>
<dbReference type="CDD" id="cd00104">
    <property type="entry name" value="KAZAL_FS"/>
    <property type="match status" value="1"/>
</dbReference>
<protein>
    <recommendedName>
        <fullName evidence="5">ParB/Sulfiredoxin domain-containing protein</fullName>
    </recommendedName>
</protein>